<dbReference type="PANTHER" id="PTHR10353">
    <property type="entry name" value="GLYCOSYL HYDROLASE"/>
    <property type="match status" value="1"/>
</dbReference>
<dbReference type="PRINTS" id="PR00131">
    <property type="entry name" value="GLHYDRLASE1"/>
</dbReference>
<dbReference type="OrthoDB" id="687841at2759"/>
<evidence type="ECO:0000256" key="1">
    <source>
        <dbReference type="ARBA" id="ARBA00010838"/>
    </source>
</evidence>
<dbReference type="Proteomes" id="UP001141806">
    <property type="component" value="Unassembled WGS sequence"/>
</dbReference>
<dbReference type="GO" id="GO:0005975">
    <property type="term" value="P:carbohydrate metabolic process"/>
    <property type="evidence" value="ECO:0007669"/>
    <property type="project" value="InterPro"/>
</dbReference>
<dbReference type="EMBL" id="JAMYWD010000006">
    <property type="protein sequence ID" value="KAJ4968152.1"/>
    <property type="molecule type" value="Genomic_DNA"/>
</dbReference>
<comment type="caution">
    <text evidence="3">The sequence shown here is derived from an EMBL/GenBank/DDBJ whole genome shotgun (WGS) entry which is preliminary data.</text>
</comment>
<dbReference type="Pfam" id="PF00232">
    <property type="entry name" value="Glyco_hydro_1"/>
    <property type="match status" value="1"/>
</dbReference>
<organism evidence="3 4">
    <name type="scientific">Protea cynaroides</name>
    <dbReference type="NCBI Taxonomy" id="273540"/>
    <lineage>
        <taxon>Eukaryota</taxon>
        <taxon>Viridiplantae</taxon>
        <taxon>Streptophyta</taxon>
        <taxon>Embryophyta</taxon>
        <taxon>Tracheophyta</taxon>
        <taxon>Spermatophyta</taxon>
        <taxon>Magnoliopsida</taxon>
        <taxon>Proteales</taxon>
        <taxon>Proteaceae</taxon>
        <taxon>Protea</taxon>
    </lineage>
</organism>
<dbReference type="Gene3D" id="3.20.20.80">
    <property type="entry name" value="Glycosidases"/>
    <property type="match status" value="1"/>
</dbReference>
<dbReference type="GO" id="GO:0008422">
    <property type="term" value="F:beta-glucosidase activity"/>
    <property type="evidence" value="ECO:0007669"/>
    <property type="project" value="TreeGrafter"/>
</dbReference>
<dbReference type="InterPro" id="IPR017853">
    <property type="entry name" value="GH"/>
</dbReference>
<dbReference type="PANTHER" id="PTHR10353:SF236">
    <property type="entry name" value="BETA-GLUCOSIDASE 18"/>
    <property type="match status" value="1"/>
</dbReference>
<reference evidence="3" key="1">
    <citation type="journal article" date="2023" name="Plant J.">
        <title>The genome of the king protea, Protea cynaroides.</title>
        <authorList>
            <person name="Chang J."/>
            <person name="Duong T.A."/>
            <person name="Schoeman C."/>
            <person name="Ma X."/>
            <person name="Roodt D."/>
            <person name="Barker N."/>
            <person name="Li Z."/>
            <person name="Van de Peer Y."/>
            <person name="Mizrachi E."/>
        </authorList>
    </citation>
    <scope>NUCLEOTIDE SEQUENCE</scope>
    <source>
        <tissue evidence="3">Young leaves</tissue>
    </source>
</reference>
<evidence type="ECO:0000313" key="3">
    <source>
        <dbReference type="EMBL" id="KAJ4968152.1"/>
    </source>
</evidence>
<evidence type="ECO:0000256" key="2">
    <source>
        <dbReference type="RuleBase" id="RU003690"/>
    </source>
</evidence>
<protein>
    <recommendedName>
        <fullName evidence="5">Beta-glucosidase</fullName>
    </recommendedName>
</protein>
<sequence>MIGIVMNTYWYEPLRNIPADRLAVQRALAFFVAWFLDPIIYGEYPPEMRELLGSSLPTFSLEEKKKLENKLDFIGINHYSTLYVKDCMFSQCDIDKLQWLWNASVFFTGERNGIPIGVPTAMPLSHVVPYGLEKIVSYVKERYNNTPMFITENGYPQGSNPNVSTEDLINDSRRIEYLSNYLESLTVAMKHGADVRGYFIWSLLDNFEWSFGYSLRFGLYHVDFNTLERIPKFSAKWYKQFLTGANTLKEKGNKTEVWHLRKKLMHPK</sequence>
<evidence type="ECO:0000313" key="4">
    <source>
        <dbReference type="Proteomes" id="UP001141806"/>
    </source>
</evidence>
<dbReference type="AlphaFoldDB" id="A0A9Q0KCZ3"/>
<evidence type="ECO:0008006" key="5">
    <source>
        <dbReference type="Google" id="ProtNLM"/>
    </source>
</evidence>
<accession>A0A9Q0KCZ3</accession>
<proteinExistence type="inferred from homology"/>
<dbReference type="SUPFAM" id="SSF51445">
    <property type="entry name" value="(Trans)glycosidases"/>
    <property type="match status" value="1"/>
</dbReference>
<keyword evidence="4" id="KW-1185">Reference proteome</keyword>
<name>A0A9Q0KCZ3_9MAGN</name>
<dbReference type="InterPro" id="IPR001360">
    <property type="entry name" value="Glyco_hydro_1"/>
</dbReference>
<comment type="similarity">
    <text evidence="1 2">Belongs to the glycosyl hydrolase 1 family.</text>
</comment>
<gene>
    <name evidence="3" type="ORF">NE237_014853</name>
</gene>